<comment type="catalytic activity">
    <reaction evidence="14">
        <text>resolvin D1 + NAD(+) = 17-oxoresolvin D1 + NADH + H(+)</text>
        <dbReference type="Rhea" id="RHEA:50128"/>
        <dbReference type="ChEBI" id="CHEBI:15378"/>
        <dbReference type="ChEBI" id="CHEBI:57540"/>
        <dbReference type="ChEBI" id="CHEBI:57945"/>
        <dbReference type="ChEBI" id="CHEBI:132079"/>
        <dbReference type="ChEBI" id="CHEBI:132081"/>
    </reaction>
    <physiologicalReaction direction="left-to-right" evidence="14">
        <dbReference type="Rhea" id="RHEA:50129"/>
    </physiologicalReaction>
</comment>
<evidence type="ECO:0000256" key="4">
    <source>
        <dbReference type="ARBA" id="ARBA00039060"/>
    </source>
</evidence>
<dbReference type="Proteomes" id="UP000678393">
    <property type="component" value="Unassembled WGS sequence"/>
</dbReference>
<evidence type="ECO:0000256" key="22">
    <source>
        <dbReference type="RuleBase" id="RU000363"/>
    </source>
</evidence>
<comment type="catalytic activity">
    <reaction evidence="16">
        <text>lipoxin A4 + NAD(+) = 15-oxo-(5S,6R)-dihydroxy-(7E,9E,11Z,13E)-eicosatetraenoate + NADH + H(+)</text>
        <dbReference type="Rhea" id="RHEA:41572"/>
        <dbReference type="ChEBI" id="CHEBI:15378"/>
        <dbReference type="ChEBI" id="CHEBI:57540"/>
        <dbReference type="ChEBI" id="CHEBI:57945"/>
        <dbReference type="ChEBI" id="CHEBI:67026"/>
        <dbReference type="ChEBI" id="CHEBI:78311"/>
    </reaction>
    <physiologicalReaction direction="left-to-right" evidence="16">
        <dbReference type="Rhea" id="RHEA:41573"/>
    </physiologicalReaction>
</comment>
<evidence type="ECO:0000256" key="14">
    <source>
        <dbReference type="ARBA" id="ARBA00048170"/>
    </source>
</evidence>
<dbReference type="AlphaFoldDB" id="A0A8S3YBT4"/>
<keyword evidence="2" id="KW-0560">Oxidoreductase</keyword>
<comment type="function">
    <text evidence="8">Catalyzes the NAD-dependent dehydrogenation (oxidation) of a broad array of hydroxylated polyunsaturated fatty acids (mainly eicosanoids and docosanoids, including prostaglandins, lipoxins and resolvins), yielding their corresponding keto (oxo) metabolites. Decreases the levels of the pro-proliferative prostaglandins such as prostaglandin E2 (whose activity is increased in cancer because of an increase in the expression of cyclooxygenase 2) and generates oxo-fatty acid products that can profoundly influence cell function by abrogating pro-inflammatory cytokine expression. Converts resolvins E1, D1 and D2 to their oxo products, which represents a mode of resolvin inactivation. Resolvin E1 plays important roles during the resolution phase of acute inflammation, while resolvins D1 and D2 have a unique role in obesity-induced adipose inflammation.</text>
</comment>
<evidence type="ECO:0000256" key="7">
    <source>
        <dbReference type="ARBA" id="ARBA00042026"/>
    </source>
</evidence>
<dbReference type="InterPro" id="IPR036291">
    <property type="entry name" value="NAD(P)-bd_dom_sf"/>
</dbReference>
<evidence type="ECO:0000256" key="2">
    <source>
        <dbReference type="ARBA" id="ARBA00023002"/>
    </source>
</evidence>
<evidence type="ECO:0000256" key="21">
    <source>
        <dbReference type="ARBA" id="ARBA00049188"/>
    </source>
</evidence>
<evidence type="ECO:0000256" key="15">
    <source>
        <dbReference type="ARBA" id="ARBA00048393"/>
    </source>
</evidence>
<dbReference type="OrthoDB" id="6045940at2759"/>
<organism evidence="23 24">
    <name type="scientific">Candidula unifasciata</name>
    <dbReference type="NCBI Taxonomy" id="100452"/>
    <lineage>
        <taxon>Eukaryota</taxon>
        <taxon>Metazoa</taxon>
        <taxon>Spiralia</taxon>
        <taxon>Lophotrochozoa</taxon>
        <taxon>Mollusca</taxon>
        <taxon>Gastropoda</taxon>
        <taxon>Heterobranchia</taxon>
        <taxon>Euthyneura</taxon>
        <taxon>Panpulmonata</taxon>
        <taxon>Eupulmonata</taxon>
        <taxon>Stylommatophora</taxon>
        <taxon>Helicina</taxon>
        <taxon>Helicoidea</taxon>
        <taxon>Geomitridae</taxon>
        <taxon>Candidula</taxon>
    </lineage>
</organism>
<evidence type="ECO:0000256" key="17">
    <source>
        <dbReference type="ARBA" id="ARBA00048611"/>
    </source>
</evidence>
<protein>
    <recommendedName>
        <fullName evidence="5">15-hydroxyprostaglandin dehydrogenase [NAD(+)]</fullName>
        <ecNumber evidence="3">1.1.1.141</ecNumber>
        <ecNumber evidence="4">1.1.1.232</ecNumber>
    </recommendedName>
    <alternativeName>
        <fullName evidence="7">Eicosanoid/docosanoid dehydrogenase [NAD(+)]</fullName>
    </alternativeName>
    <alternativeName>
        <fullName evidence="6">Prostaglandin dehydrogenase 1</fullName>
    </alternativeName>
</protein>
<dbReference type="InterPro" id="IPR020904">
    <property type="entry name" value="Sc_DH/Rdtase_CS"/>
</dbReference>
<evidence type="ECO:0000256" key="9">
    <source>
        <dbReference type="ARBA" id="ARBA00047325"/>
    </source>
</evidence>
<dbReference type="PANTHER" id="PTHR44229:SF4">
    <property type="entry name" value="15-HYDROXYPROSTAGLANDIN DEHYDROGENASE [NAD(+)]"/>
    <property type="match status" value="1"/>
</dbReference>
<keyword evidence="24" id="KW-1185">Reference proteome</keyword>
<accession>A0A8S3YBT4</accession>
<dbReference type="GO" id="GO:0016404">
    <property type="term" value="F:15-hydroxyprostaglandin dehydrogenase (NAD+) activity"/>
    <property type="evidence" value="ECO:0007669"/>
    <property type="project" value="UniProtKB-EC"/>
</dbReference>
<comment type="catalytic activity">
    <reaction evidence="12">
        <text>15-oxo-(5S,6R)-dihydroxy-(7E,9E,11Z)-eicosatrienoate + NADH + H(+) = (5S,6R,15S)-trihydroxy-(7E,9E,11Z)-eicosatrienoate + NAD(+)</text>
        <dbReference type="Rhea" id="RHEA:41596"/>
        <dbReference type="ChEBI" id="CHEBI:15378"/>
        <dbReference type="ChEBI" id="CHEBI:57540"/>
        <dbReference type="ChEBI" id="CHEBI:57945"/>
        <dbReference type="ChEBI" id="CHEBI:78325"/>
        <dbReference type="ChEBI" id="CHEBI:78329"/>
    </reaction>
    <physiologicalReaction direction="left-to-right" evidence="12">
        <dbReference type="Rhea" id="RHEA:41597"/>
    </physiologicalReaction>
</comment>
<dbReference type="EC" id="1.1.1.232" evidence="4"/>
<comment type="catalytic activity">
    <reaction evidence="13">
        <text>(11R)-hydroxy-(5Z,8Z,12E,14Z)-eicosatetraenoate + NAD(+) = 11-oxo-(5Z,8Z,12E,14Z)-eicosatetraenoate + NADH + H(+)</text>
        <dbReference type="Rhea" id="RHEA:48640"/>
        <dbReference type="ChEBI" id="CHEBI:15378"/>
        <dbReference type="ChEBI" id="CHEBI:57540"/>
        <dbReference type="ChEBI" id="CHEBI:57945"/>
        <dbReference type="ChEBI" id="CHEBI:78836"/>
        <dbReference type="ChEBI" id="CHEBI:90697"/>
    </reaction>
    <physiologicalReaction direction="left-to-right" evidence="13">
        <dbReference type="Rhea" id="RHEA:48641"/>
    </physiologicalReaction>
</comment>
<evidence type="ECO:0000256" key="5">
    <source>
        <dbReference type="ARBA" id="ARBA00040276"/>
    </source>
</evidence>
<evidence type="ECO:0000256" key="20">
    <source>
        <dbReference type="ARBA" id="ARBA00049151"/>
    </source>
</evidence>
<dbReference type="EMBL" id="CAJHNH020000034">
    <property type="protein sequence ID" value="CAG5114759.1"/>
    <property type="molecule type" value="Genomic_DNA"/>
</dbReference>
<comment type="caution">
    <text evidence="23">The sequence shown here is derived from an EMBL/GenBank/DDBJ whole genome shotgun (WGS) entry which is preliminary data.</text>
</comment>
<comment type="catalytic activity">
    <reaction evidence="21">
        <text>resolvin E1 + NAD(+) = 18-oxo-resolvin E1 + NADH + H(+)</text>
        <dbReference type="Rhea" id="RHEA:49244"/>
        <dbReference type="ChEBI" id="CHEBI:15378"/>
        <dbReference type="ChEBI" id="CHEBI:57540"/>
        <dbReference type="ChEBI" id="CHEBI:57945"/>
        <dbReference type="ChEBI" id="CHEBI:91000"/>
        <dbReference type="ChEBI" id="CHEBI:91001"/>
    </reaction>
    <physiologicalReaction direction="left-to-right" evidence="21">
        <dbReference type="Rhea" id="RHEA:49245"/>
    </physiologicalReaction>
</comment>
<evidence type="ECO:0000256" key="11">
    <source>
        <dbReference type="ARBA" id="ARBA00048008"/>
    </source>
</evidence>
<evidence type="ECO:0000313" key="23">
    <source>
        <dbReference type="EMBL" id="CAG5114759.1"/>
    </source>
</evidence>
<comment type="catalytic activity">
    <reaction evidence="11">
        <text>14-hydroxy-(4Z,7Z,10Z,12E,16Z,19Z)-docosahexaenoate + NAD(+) = 14-oxo-(4Z,7Z,10Z,12E,16Z,19Z)-docosahexaenoate + NADH + H(+)</text>
        <dbReference type="Rhea" id="RHEA:48952"/>
        <dbReference type="ChEBI" id="CHEBI:15378"/>
        <dbReference type="ChEBI" id="CHEBI:57540"/>
        <dbReference type="ChEBI" id="CHEBI:57945"/>
        <dbReference type="ChEBI" id="CHEBI:90866"/>
        <dbReference type="ChEBI" id="CHEBI:90867"/>
    </reaction>
    <physiologicalReaction direction="left-to-right" evidence="11">
        <dbReference type="Rhea" id="RHEA:48953"/>
    </physiologicalReaction>
</comment>
<comment type="catalytic activity">
    <reaction evidence="9">
        <text>prostaglandin E1 + NAD(+) = 15-oxoprostaglandin E1 + NADH + H(+)</text>
        <dbReference type="Rhea" id="RHEA:16477"/>
        <dbReference type="ChEBI" id="CHEBI:15378"/>
        <dbReference type="ChEBI" id="CHEBI:57397"/>
        <dbReference type="ChEBI" id="CHEBI:57401"/>
        <dbReference type="ChEBI" id="CHEBI:57540"/>
        <dbReference type="ChEBI" id="CHEBI:57945"/>
    </reaction>
    <physiologicalReaction direction="left-to-right" evidence="9">
        <dbReference type="Rhea" id="RHEA:16478"/>
    </physiologicalReaction>
</comment>
<evidence type="ECO:0000256" key="18">
    <source>
        <dbReference type="ARBA" id="ARBA00048739"/>
    </source>
</evidence>
<reference evidence="23" key="1">
    <citation type="submission" date="2021-04" db="EMBL/GenBank/DDBJ databases">
        <authorList>
            <consortium name="Molecular Ecology Group"/>
        </authorList>
    </citation>
    <scope>NUCLEOTIDE SEQUENCE</scope>
</reference>
<gene>
    <name evidence="23" type="ORF">CUNI_LOCUS317</name>
</gene>
<sequence length="255" mass="28448">MQISGKVVFITGAAQGLGKAYAEALLEHGAKVAFGDVNAALGTATYQEFQRRFGEENVAFFVFDVTDHNQFRDAFNAAVSIFGHVDVFVNNAGIMDESKWELMIRINYTAVVFGTRLAIEHMRKDKGGRGGRIINISSRVALFENIYVPVYCGTKHAVRSYTSSLSQQPNMEELGVEFATFCPGGTVTELMLNSENKVQFFDEFKRIHLDNLLETSIVVNAFMELVQLEKMNGAILLIALEQGKYYRKMQNVVCA</sequence>
<dbReference type="SUPFAM" id="SSF51735">
    <property type="entry name" value="NAD(P)-binding Rossmann-fold domains"/>
    <property type="match status" value="1"/>
</dbReference>
<evidence type="ECO:0000256" key="8">
    <source>
        <dbReference type="ARBA" id="ARBA00045705"/>
    </source>
</evidence>
<comment type="catalytic activity">
    <reaction evidence="17">
        <text>prostaglandin A1 + NAD(+) = 15-oxo-prostaglandin A1 + NADH + H(+)</text>
        <dbReference type="Rhea" id="RHEA:41263"/>
        <dbReference type="ChEBI" id="CHEBI:15378"/>
        <dbReference type="ChEBI" id="CHEBI:57398"/>
        <dbReference type="ChEBI" id="CHEBI:57540"/>
        <dbReference type="ChEBI" id="CHEBI:57945"/>
        <dbReference type="ChEBI" id="CHEBI:85072"/>
    </reaction>
    <physiologicalReaction direction="left-to-right" evidence="17">
        <dbReference type="Rhea" id="RHEA:41264"/>
    </physiologicalReaction>
</comment>
<evidence type="ECO:0000256" key="1">
    <source>
        <dbReference type="ARBA" id="ARBA00006484"/>
    </source>
</evidence>
<comment type="catalytic activity">
    <reaction evidence="15">
        <text>resolvin D2 + NAD(+) = 7-oxoresolvin D2 + NADH + H(+)</text>
        <dbReference type="Rhea" id="RHEA:53584"/>
        <dbReference type="ChEBI" id="CHEBI:15378"/>
        <dbReference type="ChEBI" id="CHEBI:57540"/>
        <dbReference type="ChEBI" id="CHEBI:57945"/>
        <dbReference type="ChEBI" id="CHEBI:133367"/>
        <dbReference type="ChEBI" id="CHEBI:137497"/>
    </reaction>
    <physiologicalReaction direction="left-to-right" evidence="15">
        <dbReference type="Rhea" id="RHEA:53585"/>
    </physiologicalReaction>
</comment>
<dbReference type="PROSITE" id="PS00061">
    <property type="entry name" value="ADH_SHORT"/>
    <property type="match status" value="1"/>
</dbReference>
<dbReference type="PRINTS" id="PR00081">
    <property type="entry name" value="GDHRDH"/>
</dbReference>
<comment type="catalytic activity">
    <reaction evidence="10">
        <text>resolvin D1 + NAD(+) = 8-oxoresolvin D1 + NADH + H(+)</text>
        <dbReference type="Rhea" id="RHEA:50124"/>
        <dbReference type="ChEBI" id="CHEBI:15378"/>
        <dbReference type="ChEBI" id="CHEBI:57540"/>
        <dbReference type="ChEBI" id="CHEBI:57945"/>
        <dbReference type="ChEBI" id="CHEBI:132079"/>
        <dbReference type="ChEBI" id="CHEBI:132080"/>
    </reaction>
    <physiologicalReaction direction="left-to-right" evidence="10">
        <dbReference type="Rhea" id="RHEA:50125"/>
    </physiologicalReaction>
</comment>
<comment type="similarity">
    <text evidence="1 22">Belongs to the short-chain dehydrogenases/reductases (SDR) family.</text>
</comment>
<dbReference type="GO" id="GO:0047034">
    <property type="term" value="F:15-hydroxyicosatetraenoate dehydrogenase activity"/>
    <property type="evidence" value="ECO:0007669"/>
    <property type="project" value="UniProtKB-EC"/>
</dbReference>
<dbReference type="PANTHER" id="PTHR44229">
    <property type="entry name" value="15-HYDROXYPROSTAGLANDIN DEHYDROGENASE [NAD(+)]"/>
    <property type="match status" value="1"/>
</dbReference>
<evidence type="ECO:0000256" key="13">
    <source>
        <dbReference type="ARBA" id="ARBA00048144"/>
    </source>
</evidence>
<evidence type="ECO:0000256" key="6">
    <source>
        <dbReference type="ARBA" id="ARBA00041812"/>
    </source>
</evidence>
<dbReference type="PRINTS" id="PR00080">
    <property type="entry name" value="SDRFAMILY"/>
</dbReference>
<evidence type="ECO:0000256" key="16">
    <source>
        <dbReference type="ARBA" id="ARBA00048535"/>
    </source>
</evidence>
<evidence type="ECO:0000256" key="3">
    <source>
        <dbReference type="ARBA" id="ARBA00038968"/>
    </source>
</evidence>
<dbReference type="Pfam" id="PF00106">
    <property type="entry name" value="adh_short"/>
    <property type="match status" value="1"/>
</dbReference>
<evidence type="ECO:0000256" key="10">
    <source>
        <dbReference type="ARBA" id="ARBA00047672"/>
    </source>
</evidence>
<comment type="catalytic activity">
    <reaction evidence="18">
        <text>prostaglandin E2 + NAD(+) = 15-oxoprostaglandin E2 + NADH + H(+)</text>
        <dbReference type="Rhea" id="RHEA:11876"/>
        <dbReference type="ChEBI" id="CHEBI:15378"/>
        <dbReference type="ChEBI" id="CHEBI:57400"/>
        <dbReference type="ChEBI" id="CHEBI:57540"/>
        <dbReference type="ChEBI" id="CHEBI:57945"/>
        <dbReference type="ChEBI" id="CHEBI:606564"/>
        <dbReference type="EC" id="1.1.1.141"/>
    </reaction>
    <physiologicalReaction direction="left-to-right" evidence="18">
        <dbReference type="Rhea" id="RHEA:11877"/>
    </physiologicalReaction>
</comment>
<comment type="catalytic activity">
    <reaction evidence="20">
        <text>(15S)-hydroxy-(5Z,8Z,11Z,13E)-eicosatetraenoate + NAD(+) = 15-oxo-(5Z,8Z,11Z,13E)-eicosatetraenoate + NADH + H(+)</text>
        <dbReference type="Rhea" id="RHEA:23260"/>
        <dbReference type="ChEBI" id="CHEBI:15378"/>
        <dbReference type="ChEBI" id="CHEBI:57409"/>
        <dbReference type="ChEBI" id="CHEBI:57410"/>
        <dbReference type="ChEBI" id="CHEBI:57540"/>
        <dbReference type="ChEBI" id="CHEBI:57945"/>
        <dbReference type="EC" id="1.1.1.232"/>
    </reaction>
    <physiologicalReaction direction="left-to-right" evidence="20">
        <dbReference type="Rhea" id="RHEA:23261"/>
    </physiologicalReaction>
</comment>
<evidence type="ECO:0000313" key="24">
    <source>
        <dbReference type="Proteomes" id="UP000678393"/>
    </source>
</evidence>
<dbReference type="GO" id="GO:0005737">
    <property type="term" value="C:cytoplasm"/>
    <property type="evidence" value="ECO:0007669"/>
    <property type="project" value="TreeGrafter"/>
</dbReference>
<name>A0A8S3YBT4_9EUPU</name>
<dbReference type="InterPro" id="IPR002347">
    <property type="entry name" value="SDR_fam"/>
</dbReference>
<proteinExistence type="inferred from homology"/>
<evidence type="ECO:0000256" key="19">
    <source>
        <dbReference type="ARBA" id="ARBA00048921"/>
    </source>
</evidence>
<comment type="catalytic activity">
    <reaction evidence="19">
        <text>resolvin D2 + NAD(+) = 16-oxoresolvin D2 + NADH + H(+)</text>
        <dbReference type="Rhea" id="RHEA:53588"/>
        <dbReference type="ChEBI" id="CHEBI:15378"/>
        <dbReference type="ChEBI" id="CHEBI:57540"/>
        <dbReference type="ChEBI" id="CHEBI:57945"/>
        <dbReference type="ChEBI" id="CHEBI:133367"/>
        <dbReference type="ChEBI" id="CHEBI:137498"/>
    </reaction>
    <physiologicalReaction direction="left-to-right" evidence="19">
        <dbReference type="Rhea" id="RHEA:53589"/>
    </physiologicalReaction>
</comment>
<dbReference type="EC" id="1.1.1.141" evidence="3"/>
<evidence type="ECO:0000256" key="12">
    <source>
        <dbReference type="ARBA" id="ARBA00048140"/>
    </source>
</evidence>
<dbReference type="Gene3D" id="3.40.50.720">
    <property type="entry name" value="NAD(P)-binding Rossmann-like Domain"/>
    <property type="match status" value="1"/>
</dbReference>